<reference evidence="2" key="1">
    <citation type="submission" date="2020-01" db="EMBL/GenBank/DDBJ databases">
        <title>Patterns of diversity and host range of bacteriophage communities associated with bean-nodulatin bacteria.</title>
        <authorList>
            <person name="Vann Cauwenberghe J."/>
            <person name="Santamaria R.I."/>
            <person name="Bustos P."/>
            <person name="Juarez S."/>
            <person name="Gonzalez V."/>
        </authorList>
    </citation>
    <scope>NUCLEOTIDE SEQUENCE</scope>
</reference>
<organism evidence="2 3">
    <name type="scientific">Rhizobium phage RHph_I20</name>
    <dbReference type="NCBI Taxonomy" id="2509730"/>
    <lineage>
        <taxon>Viruses</taxon>
        <taxon>Duplodnaviria</taxon>
        <taxon>Heunggongvirae</taxon>
        <taxon>Uroviricota</taxon>
        <taxon>Caudoviricetes</taxon>
        <taxon>Autographivirales</taxon>
        <taxon>Autographivirales incertae sedis</taxon>
        <taxon>Morelosvirus</taxon>
        <taxon>Morelosvirus RHphI20</taxon>
    </lineage>
</organism>
<proteinExistence type="predicted"/>
<gene>
    <name evidence="2" type="ORF">EVC11_007</name>
</gene>
<accession>A0A7S5UZ44</accession>
<evidence type="ECO:0000313" key="3">
    <source>
        <dbReference type="Proteomes" id="UP000623593"/>
    </source>
</evidence>
<protein>
    <submittedName>
        <fullName evidence="2">Uncharacterized protein</fullName>
    </submittedName>
</protein>
<dbReference type="EMBL" id="MN988539">
    <property type="protein sequence ID" value="QIG74589.1"/>
    <property type="molecule type" value="Genomic_DNA"/>
</dbReference>
<feature type="compositionally biased region" description="Basic and acidic residues" evidence="1">
    <location>
        <begin position="914"/>
        <end position="927"/>
    </location>
</feature>
<feature type="region of interest" description="Disordered" evidence="1">
    <location>
        <begin position="914"/>
        <end position="954"/>
    </location>
</feature>
<sequence length="954" mass="104058">MAISRDVGGLQPMQVRAAQQTAEVQYSGPSDQSDVRALISGLSGLSEGVSRLGYTMAQNERRKKEDPEMRRMAYARAGLEVAAAGNDPDAGVKLYAGADADSNPHYKQGVAMATAGAYFDRMKDQLLQEASAQGANNVDWNKRGAELISEGKKKGYLPDDYAAGAFLDRYNGFLDQIRTQGTAQKNANNEFGKLNSLQVQTQNDFVKALETGGPAKAQDVLNKLYSSPEFNSVQPPQREKMVEATIQGIVATGNTTAFTALTSIDGPDGIPLQTKYAGSWEVWKKQVEENALKIKDGEIADATMAGQGDYAKSLAIANDRSQGFVAQTTGRVQAAQALAMDTLREVSSAVTSDGVQNVDIQQYRAKALDKLKADGLANDPRAVEAFSKSFDSQVQSYLNTQQDSRNKDARLQADTQTLKALTARFTTTLNNAGADAAVSDLQSALTENKVFQGRSLVEQGQMVAQIAQQYAADGNIKALTALGNIKVDNKGSLLSDQMGVEFDRLQATAAEAARSSFKARIEPIKEKIRTKALLGLLTDDDTKEGIAAGVPTDWLAEQEAKRDEVLQSKANEAFKTREKTAKAEQLDRQSSGAAKALMSGRGDLILDNTINPDPRDPTKTSTLTRDEIINAGMEEVEKDISTRYDIANPNADADKRRLDIHRQLMQVYSRNGLIDDNSKNLVKTFLGKAQSDGFSIGPEDEGQLKELRDIVTIYSPAQVDELVGGGKRREFFDAVMAKLDEGADPGAAIAYGRTLRDAPDDQKVLNINKQDLDTAVANVRSELSGFFESDTDPFLNNVIEQTVKDKLKVGSTSDYAQKEAIRDIQSRYVLVNGRHVNFVQFAGAKSPDQVREVLQDAAEQYQKAHASELANSRVVFDNGPRPGTVRLYYADTGLPVTHKLINWNDIVTDWQKRVGPKREADKVDTAKRAAKATQDALDADRRWEKQVTNPDAPQ</sequence>
<evidence type="ECO:0000256" key="1">
    <source>
        <dbReference type="SAM" id="MobiDB-lite"/>
    </source>
</evidence>
<dbReference type="Proteomes" id="UP000623593">
    <property type="component" value="Segment"/>
</dbReference>
<name>A0A7S5UZ44_9CAUD</name>
<keyword evidence="3" id="KW-1185">Reference proteome</keyword>
<evidence type="ECO:0000313" key="2">
    <source>
        <dbReference type="EMBL" id="QIG74589.1"/>
    </source>
</evidence>